<dbReference type="AlphaFoldDB" id="A0A1C0TLY5"/>
<comment type="caution">
    <text evidence="2">The sequence shown here is derived from an EMBL/GenBank/DDBJ whole genome shotgun (WGS) entry which is preliminary data.</text>
</comment>
<proteinExistence type="predicted"/>
<dbReference type="Proteomes" id="UP000093366">
    <property type="component" value="Unassembled WGS sequence"/>
</dbReference>
<dbReference type="Pfam" id="PF00144">
    <property type="entry name" value="Beta-lactamase"/>
    <property type="match status" value="1"/>
</dbReference>
<organism evidence="2 3">
    <name type="scientific">Pseudoalteromonas luteoviolacea</name>
    <dbReference type="NCBI Taxonomy" id="43657"/>
    <lineage>
        <taxon>Bacteria</taxon>
        <taxon>Pseudomonadati</taxon>
        <taxon>Pseudomonadota</taxon>
        <taxon>Gammaproteobacteria</taxon>
        <taxon>Alteromonadales</taxon>
        <taxon>Pseudoalteromonadaceae</taxon>
        <taxon>Pseudoalteromonas</taxon>
    </lineage>
</organism>
<dbReference type="SUPFAM" id="SSF56601">
    <property type="entry name" value="beta-lactamase/transpeptidase-like"/>
    <property type="match status" value="1"/>
</dbReference>
<dbReference type="PANTHER" id="PTHR43283">
    <property type="entry name" value="BETA-LACTAMASE-RELATED"/>
    <property type="match status" value="1"/>
</dbReference>
<sequence length="391" mass="43613">MCCICFYTHAHSSLVDYSDNAPYASEAEKSMPFGELPYLKKPFIDLSPESKNDLITIGEFGKDGGDPKKLQKLINGLEKQALGRYDSMLIAHHGKLVFESYYLRGRADLPHRQASTTKAYLSFAVGRAIQLGYLNMSDLNKPIASFFKGLKPAKFAAGVENITLHLAMTMRSGLRISKEQMTSLKSNPINLKGKNQVQAFFETTAPISNQQQTFHYQSLDPILVMQVLNVVTPNGARAFIRSELLNKLGIVNFEWRDDISGLPMGAYASSMLSRDMLKFALLTVNNGMWQGVQLIPKAFVEKATQKIVPQKDRDIFFTGDTVSNASYGYYWWQADMKVGNKSYSTRSAQGGGGQYVVLIDELDLIVVTTAHERNDQTMKVIAEKVLPIFSS</sequence>
<feature type="domain" description="Beta-lactamase-related" evidence="1">
    <location>
        <begin position="87"/>
        <end position="374"/>
    </location>
</feature>
<protein>
    <recommendedName>
        <fullName evidence="1">Beta-lactamase-related domain-containing protein</fullName>
    </recommendedName>
</protein>
<dbReference type="InterPro" id="IPR001466">
    <property type="entry name" value="Beta-lactam-related"/>
</dbReference>
<evidence type="ECO:0000313" key="3">
    <source>
        <dbReference type="Proteomes" id="UP000093366"/>
    </source>
</evidence>
<dbReference type="Gene3D" id="3.40.710.10">
    <property type="entry name" value="DD-peptidase/beta-lactamase superfamily"/>
    <property type="match status" value="1"/>
</dbReference>
<evidence type="ECO:0000259" key="1">
    <source>
        <dbReference type="Pfam" id="PF00144"/>
    </source>
</evidence>
<accession>A0A1C0TLY5</accession>
<dbReference type="PANTHER" id="PTHR43283:SF7">
    <property type="entry name" value="BETA-LACTAMASE-RELATED DOMAIN-CONTAINING PROTEIN"/>
    <property type="match status" value="1"/>
</dbReference>
<name>A0A1C0TLY5_9GAMM</name>
<dbReference type="InterPro" id="IPR050789">
    <property type="entry name" value="Diverse_Enzym_Activities"/>
</dbReference>
<dbReference type="InterPro" id="IPR012338">
    <property type="entry name" value="Beta-lactam/transpept-like"/>
</dbReference>
<dbReference type="EMBL" id="MAUJ01000008">
    <property type="protein sequence ID" value="OCQ19788.1"/>
    <property type="molecule type" value="Genomic_DNA"/>
</dbReference>
<reference evidence="3" key="1">
    <citation type="submission" date="2016-07" db="EMBL/GenBank/DDBJ databases">
        <authorList>
            <person name="Florea S."/>
            <person name="Webb J.S."/>
            <person name="Jaromczyk J."/>
            <person name="Schardl C.L."/>
        </authorList>
    </citation>
    <scope>NUCLEOTIDE SEQUENCE [LARGE SCALE GENOMIC DNA]</scope>
    <source>
        <strain evidence="3">IPB1</strain>
    </source>
</reference>
<gene>
    <name evidence="2" type="ORF">A7985_19630</name>
</gene>
<evidence type="ECO:0000313" key="2">
    <source>
        <dbReference type="EMBL" id="OCQ19788.1"/>
    </source>
</evidence>